<dbReference type="OrthoDB" id="3725455at2"/>
<feature type="region of interest" description="Disordered" evidence="1">
    <location>
        <begin position="291"/>
        <end position="311"/>
    </location>
</feature>
<keyword evidence="5" id="KW-1185">Reference proteome</keyword>
<keyword evidence="2" id="KW-1133">Transmembrane helix</keyword>
<dbReference type="InterPro" id="IPR000595">
    <property type="entry name" value="cNMP-bd_dom"/>
</dbReference>
<feature type="transmembrane region" description="Helical" evidence="2">
    <location>
        <begin position="414"/>
        <end position="434"/>
    </location>
</feature>
<feature type="transmembrane region" description="Helical" evidence="2">
    <location>
        <begin position="33"/>
        <end position="52"/>
    </location>
</feature>
<reference evidence="4 5" key="1">
    <citation type="submission" date="2019-09" db="EMBL/GenBank/DDBJ databases">
        <title>Phylogeny of genus Pseudoclavibacter and closely related genus.</title>
        <authorList>
            <person name="Li Y."/>
        </authorList>
    </citation>
    <scope>NUCLEOTIDE SEQUENCE [LARGE SCALE GENOMIC DNA]</scope>
    <source>
        <strain evidence="4 5">EGI 60007</strain>
    </source>
</reference>
<protein>
    <recommendedName>
        <fullName evidence="3">Cyclic nucleotide-binding domain-containing protein</fullName>
    </recommendedName>
</protein>
<name>A0A6H9WCQ2_9MICO</name>
<feature type="transmembrane region" description="Helical" evidence="2">
    <location>
        <begin position="326"/>
        <end position="348"/>
    </location>
</feature>
<dbReference type="Proteomes" id="UP000431744">
    <property type="component" value="Unassembled WGS sequence"/>
</dbReference>
<evidence type="ECO:0000256" key="1">
    <source>
        <dbReference type="SAM" id="MobiDB-lite"/>
    </source>
</evidence>
<sequence length="482" mass="53204">MLPHRDGHDHRARRTSFAVQRPYVHEGTIADHLFFIAGGIVSVMLGVTILVQGWQFGWGWYGAVLLVGWLITAYLTLPRLHRILTAIYVPNYFIGRARTSDGLLGDPVNVAVVGNESQLHRAMLDAGWTKADDITAQSTWRIVATTLTRRSYDEAPVSPLFLFGRRQDFAYQQEVDGNPGKRHHVRFWRCPDGWLLPGGRRVDWLAAGTYDRAVGFSLFTLQITHKIDENTDIERDHIVRTVTDARDDVRVTVIEDFSTGYHSRNGGGDSIITDGDLPVLDVRSLPLDPELESADRDESGAPILDSTGHDERPGEVAREIWKRRPLALVVGCALAVLSALIGVARFLWQLRNFDVIAELRLERIAASDLGLETDDDVVRAVWIVVIAVSAVIVLVQLVLALLAARGVAGARVMLMAVLLAASIGTLALSSAQVLGQVGLLIDLSTMLLLVAALLALSSTASREFVAARRYRRRAARILRRGR</sequence>
<dbReference type="AlphaFoldDB" id="A0A6H9WCQ2"/>
<feature type="transmembrane region" description="Helical" evidence="2">
    <location>
        <begin position="380"/>
        <end position="402"/>
    </location>
</feature>
<evidence type="ECO:0000259" key="3">
    <source>
        <dbReference type="PROSITE" id="PS50042"/>
    </source>
</evidence>
<proteinExistence type="predicted"/>
<evidence type="ECO:0000313" key="4">
    <source>
        <dbReference type="EMBL" id="KAB1648470.1"/>
    </source>
</evidence>
<evidence type="ECO:0000313" key="5">
    <source>
        <dbReference type="Proteomes" id="UP000431744"/>
    </source>
</evidence>
<feature type="domain" description="Cyclic nucleotide-binding" evidence="3">
    <location>
        <begin position="24"/>
        <end position="57"/>
    </location>
</feature>
<dbReference type="EMBL" id="WBJY01000002">
    <property type="protein sequence ID" value="KAB1648470.1"/>
    <property type="molecule type" value="Genomic_DNA"/>
</dbReference>
<keyword evidence="2" id="KW-0472">Membrane</keyword>
<comment type="caution">
    <text evidence="4">The sequence shown here is derived from an EMBL/GenBank/DDBJ whole genome shotgun (WGS) entry which is preliminary data.</text>
</comment>
<keyword evidence="2" id="KW-0812">Transmembrane</keyword>
<evidence type="ECO:0000256" key="2">
    <source>
        <dbReference type="SAM" id="Phobius"/>
    </source>
</evidence>
<accession>A0A6H9WCQ2</accession>
<feature type="transmembrane region" description="Helical" evidence="2">
    <location>
        <begin position="446"/>
        <end position="465"/>
    </location>
</feature>
<dbReference type="PROSITE" id="PS50042">
    <property type="entry name" value="CNMP_BINDING_3"/>
    <property type="match status" value="1"/>
</dbReference>
<organism evidence="4 5">
    <name type="scientific">Pseudoclavibacter endophyticus</name>
    <dbReference type="NCBI Taxonomy" id="1778590"/>
    <lineage>
        <taxon>Bacteria</taxon>
        <taxon>Bacillati</taxon>
        <taxon>Actinomycetota</taxon>
        <taxon>Actinomycetes</taxon>
        <taxon>Micrococcales</taxon>
        <taxon>Microbacteriaceae</taxon>
        <taxon>Pseudoclavibacter</taxon>
    </lineage>
</organism>
<dbReference type="InterPro" id="IPR025902">
    <property type="entry name" value="LssY-like-C_dom"/>
</dbReference>
<feature type="transmembrane region" description="Helical" evidence="2">
    <location>
        <begin position="58"/>
        <end position="77"/>
    </location>
</feature>
<gene>
    <name evidence="4" type="ORF">F8O04_11810</name>
</gene>
<dbReference type="Pfam" id="PF14067">
    <property type="entry name" value="LssY_C"/>
    <property type="match status" value="1"/>
</dbReference>